<dbReference type="InterPro" id="IPR036291">
    <property type="entry name" value="NAD(P)-bd_dom_sf"/>
</dbReference>
<evidence type="ECO:0000256" key="1">
    <source>
        <dbReference type="ARBA" id="ARBA00017378"/>
    </source>
</evidence>
<dbReference type="InterPro" id="IPR050721">
    <property type="entry name" value="Trk_Ktr_HKT_K-transport"/>
</dbReference>
<dbReference type="SUPFAM" id="SSF116726">
    <property type="entry name" value="TrkA C-terminal domain-like"/>
    <property type="match status" value="2"/>
</dbReference>
<dbReference type="PROSITE" id="PS51201">
    <property type="entry name" value="RCK_N"/>
    <property type="match status" value="2"/>
</dbReference>
<evidence type="ECO:0000256" key="6">
    <source>
        <dbReference type="ARBA" id="ARBA00023065"/>
    </source>
</evidence>
<evidence type="ECO:0000256" key="2">
    <source>
        <dbReference type="ARBA" id="ARBA00022448"/>
    </source>
</evidence>
<gene>
    <name evidence="9" type="primary">trkA</name>
    <name evidence="9" type="ORF">IAD31_04375</name>
</gene>
<dbReference type="AlphaFoldDB" id="A0A9D1CGA3"/>
<evidence type="ECO:0000259" key="7">
    <source>
        <dbReference type="PROSITE" id="PS51201"/>
    </source>
</evidence>
<evidence type="ECO:0000259" key="8">
    <source>
        <dbReference type="PROSITE" id="PS51202"/>
    </source>
</evidence>
<keyword evidence="6" id="KW-0406">Ion transport</keyword>
<dbReference type="Gene3D" id="3.40.50.720">
    <property type="entry name" value="NAD(P)-binding Rossmann-like Domain"/>
    <property type="match status" value="2"/>
</dbReference>
<dbReference type="Pfam" id="PF02080">
    <property type="entry name" value="TrkA_C"/>
    <property type="match status" value="2"/>
</dbReference>
<proteinExistence type="predicted"/>
<dbReference type="PANTHER" id="PTHR43833">
    <property type="entry name" value="POTASSIUM CHANNEL PROTEIN 2-RELATED-RELATED"/>
    <property type="match status" value="1"/>
</dbReference>
<protein>
    <recommendedName>
        <fullName evidence="1">Trk system potassium uptake protein TrkA</fullName>
    </recommendedName>
</protein>
<feature type="domain" description="RCK N-terminal" evidence="7">
    <location>
        <begin position="1"/>
        <end position="120"/>
    </location>
</feature>
<dbReference type="NCBIfam" id="NF007033">
    <property type="entry name" value="PRK09496.1-5"/>
    <property type="match status" value="1"/>
</dbReference>
<evidence type="ECO:0000313" key="9">
    <source>
        <dbReference type="EMBL" id="HIQ60816.1"/>
    </source>
</evidence>
<reference evidence="9" key="1">
    <citation type="submission" date="2020-10" db="EMBL/GenBank/DDBJ databases">
        <authorList>
            <person name="Gilroy R."/>
        </authorList>
    </citation>
    <scope>NUCLEOTIDE SEQUENCE</scope>
    <source>
        <strain evidence="9">ChiGjej2B2-12916</strain>
    </source>
</reference>
<sequence length="461" mass="49945">MNIIIAGAGKVGATVAHHLAAEHHNITVVDISEDTLTRISNQLDVMCIKGSCASRTVLEDAGAEDADVVVAATSSDEINLLCGHTAKRLGVPYTVARVRNRDYLADLDNLRRDLGITKLINPESAAAMDISRMIRLPNAADVDTFAKGKAEIISFHVQPGDHMADQPLSHLATKIKNLPILFCAVERGAEVMIPNGSFVPQVGDKVYVAGTPSGVSQFFKVLGRHSHRVRSAFIIGGGRVTYYLLQQLEKLGIQCKVVEKNEARCRQLAEWFPNALILHGDGTDPELLTEECMPASDVFIALTDRDEDNLIISLYAHQCGVHKIIAKSNRQNYSLIARSAGVESVVSPKLTTAYQILRMVRGIQNSKGSRMTALHHIANGQAEAMEFVVCSSTRNLGTPLKDLKLKNGVLIAGIVRGDQVIIPEGNSYLQVDDIVIVIAKDSGIVDLNDIYADSFGLRGAL</sequence>
<dbReference type="InterPro" id="IPR036721">
    <property type="entry name" value="RCK_C_sf"/>
</dbReference>
<evidence type="ECO:0000313" key="10">
    <source>
        <dbReference type="Proteomes" id="UP000886879"/>
    </source>
</evidence>
<organism evidence="9 10">
    <name type="scientific">Candidatus Enterenecus faecium</name>
    <dbReference type="NCBI Taxonomy" id="2840780"/>
    <lineage>
        <taxon>Bacteria</taxon>
        <taxon>Bacillati</taxon>
        <taxon>Bacillota</taxon>
        <taxon>Clostridia</taxon>
        <taxon>Eubacteriales</taxon>
        <taxon>Candidatus Enterenecus</taxon>
    </lineage>
</organism>
<dbReference type="Gene3D" id="3.30.70.1450">
    <property type="entry name" value="Regulator of K+ conductance, C-terminal domain"/>
    <property type="match status" value="2"/>
</dbReference>
<dbReference type="EMBL" id="DVFO01000043">
    <property type="protein sequence ID" value="HIQ60816.1"/>
    <property type="molecule type" value="Genomic_DNA"/>
</dbReference>
<dbReference type="PROSITE" id="PS51202">
    <property type="entry name" value="RCK_C"/>
    <property type="match status" value="2"/>
</dbReference>
<keyword evidence="4" id="KW-0630">Potassium</keyword>
<reference evidence="9" key="2">
    <citation type="journal article" date="2021" name="PeerJ">
        <title>Extensive microbial diversity within the chicken gut microbiome revealed by metagenomics and culture.</title>
        <authorList>
            <person name="Gilroy R."/>
            <person name="Ravi A."/>
            <person name="Getino M."/>
            <person name="Pursley I."/>
            <person name="Horton D.L."/>
            <person name="Alikhan N.F."/>
            <person name="Baker D."/>
            <person name="Gharbi K."/>
            <person name="Hall N."/>
            <person name="Watson M."/>
            <person name="Adriaenssens E.M."/>
            <person name="Foster-Nyarko E."/>
            <person name="Jarju S."/>
            <person name="Secka A."/>
            <person name="Antonio M."/>
            <person name="Oren A."/>
            <person name="Chaudhuri R.R."/>
            <person name="La Ragione R."/>
            <person name="Hildebrand F."/>
            <person name="Pallen M.J."/>
        </authorList>
    </citation>
    <scope>NUCLEOTIDE SEQUENCE</scope>
    <source>
        <strain evidence="9">ChiGjej2B2-12916</strain>
    </source>
</reference>
<keyword evidence="3" id="KW-0633">Potassium transport</keyword>
<dbReference type="Proteomes" id="UP000886879">
    <property type="component" value="Unassembled WGS sequence"/>
</dbReference>
<dbReference type="Pfam" id="PF02254">
    <property type="entry name" value="TrkA_N"/>
    <property type="match status" value="2"/>
</dbReference>
<comment type="caution">
    <text evidence="9">The sequence shown here is derived from an EMBL/GenBank/DDBJ whole genome shotgun (WGS) entry which is preliminary data.</text>
</comment>
<dbReference type="SUPFAM" id="SSF51735">
    <property type="entry name" value="NAD(P)-binding Rossmann-fold domains"/>
    <property type="match status" value="2"/>
</dbReference>
<feature type="domain" description="RCK C-terminal" evidence="8">
    <location>
        <begin position="140"/>
        <end position="224"/>
    </location>
</feature>
<keyword evidence="5" id="KW-0520">NAD</keyword>
<evidence type="ECO:0000256" key="3">
    <source>
        <dbReference type="ARBA" id="ARBA00022538"/>
    </source>
</evidence>
<dbReference type="NCBIfam" id="NF007039">
    <property type="entry name" value="PRK09496.3-2"/>
    <property type="match status" value="1"/>
</dbReference>
<keyword evidence="2" id="KW-0813">Transport</keyword>
<dbReference type="PANTHER" id="PTHR43833:SF5">
    <property type="entry name" value="TRK SYSTEM POTASSIUM UPTAKE PROTEIN TRKA"/>
    <property type="match status" value="1"/>
</dbReference>
<evidence type="ECO:0000256" key="4">
    <source>
        <dbReference type="ARBA" id="ARBA00022958"/>
    </source>
</evidence>
<dbReference type="InterPro" id="IPR003148">
    <property type="entry name" value="RCK_N"/>
</dbReference>
<dbReference type="NCBIfam" id="NF007031">
    <property type="entry name" value="PRK09496.1-2"/>
    <property type="match status" value="1"/>
</dbReference>
<dbReference type="GO" id="GO:0005886">
    <property type="term" value="C:plasma membrane"/>
    <property type="evidence" value="ECO:0007669"/>
    <property type="project" value="InterPro"/>
</dbReference>
<name>A0A9D1CGA3_9FIRM</name>
<dbReference type="GO" id="GO:0015079">
    <property type="term" value="F:potassium ion transmembrane transporter activity"/>
    <property type="evidence" value="ECO:0007669"/>
    <property type="project" value="InterPro"/>
</dbReference>
<feature type="domain" description="RCK N-terminal" evidence="7">
    <location>
        <begin position="229"/>
        <end position="346"/>
    </location>
</feature>
<dbReference type="PRINTS" id="PR00335">
    <property type="entry name" value="KUPTAKETRKA"/>
</dbReference>
<dbReference type="InterPro" id="IPR006037">
    <property type="entry name" value="RCK_C"/>
</dbReference>
<feature type="domain" description="RCK C-terminal" evidence="8">
    <location>
        <begin position="372"/>
        <end position="453"/>
    </location>
</feature>
<evidence type="ECO:0000256" key="5">
    <source>
        <dbReference type="ARBA" id="ARBA00023027"/>
    </source>
</evidence>
<dbReference type="InterPro" id="IPR006036">
    <property type="entry name" value="K_uptake_TrkA"/>
</dbReference>
<dbReference type="NCBIfam" id="NF007032">
    <property type="entry name" value="PRK09496.1-4"/>
    <property type="match status" value="1"/>
</dbReference>
<accession>A0A9D1CGA3</accession>
<dbReference type="NCBIfam" id="NF007041">
    <property type="entry name" value="PRK09496.3-4"/>
    <property type="match status" value="1"/>
</dbReference>